<proteinExistence type="predicted"/>
<sequence>MVCVHITNRGNQDDNERMEFDASVLLVQCPNEYAYNVQPCLLNKIDICHYLLKFRGLCDEEGFFEMDEVEVQQQHQPRYMNNP</sequence>
<dbReference type="AlphaFoldDB" id="A0A915K1K5"/>
<organism evidence="1 2">
    <name type="scientific">Romanomermis culicivorax</name>
    <name type="common">Nematode worm</name>
    <dbReference type="NCBI Taxonomy" id="13658"/>
    <lineage>
        <taxon>Eukaryota</taxon>
        <taxon>Metazoa</taxon>
        <taxon>Ecdysozoa</taxon>
        <taxon>Nematoda</taxon>
        <taxon>Enoplea</taxon>
        <taxon>Dorylaimia</taxon>
        <taxon>Mermithida</taxon>
        <taxon>Mermithoidea</taxon>
        <taxon>Mermithidae</taxon>
        <taxon>Romanomermis</taxon>
    </lineage>
</organism>
<dbReference type="Proteomes" id="UP000887565">
    <property type="component" value="Unplaced"/>
</dbReference>
<accession>A0A915K1K5</accession>
<evidence type="ECO:0000313" key="1">
    <source>
        <dbReference type="Proteomes" id="UP000887565"/>
    </source>
</evidence>
<evidence type="ECO:0000313" key="2">
    <source>
        <dbReference type="WBParaSite" id="nRc.2.0.1.t32558-RA"/>
    </source>
</evidence>
<keyword evidence="1" id="KW-1185">Reference proteome</keyword>
<reference evidence="2" key="1">
    <citation type="submission" date="2022-11" db="UniProtKB">
        <authorList>
            <consortium name="WormBaseParasite"/>
        </authorList>
    </citation>
    <scope>IDENTIFICATION</scope>
</reference>
<protein>
    <submittedName>
        <fullName evidence="2">Uncharacterized protein</fullName>
    </submittedName>
</protein>
<name>A0A915K1K5_ROMCU</name>
<dbReference type="WBParaSite" id="nRc.2.0.1.t32558-RA">
    <property type="protein sequence ID" value="nRc.2.0.1.t32558-RA"/>
    <property type="gene ID" value="nRc.2.0.1.g32558"/>
</dbReference>